<dbReference type="InterPro" id="IPR009057">
    <property type="entry name" value="Homeodomain-like_sf"/>
</dbReference>
<accession>A0A5N4B743</accession>
<dbReference type="GO" id="GO:0003677">
    <property type="term" value="F:DNA binding"/>
    <property type="evidence" value="ECO:0007669"/>
    <property type="project" value="TreeGrafter"/>
</dbReference>
<dbReference type="Pfam" id="PF03184">
    <property type="entry name" value="DDE_1"/>
    <property type="match status" value="1"/>
</dbReference>
<evidence type="ECO:0000259" key="4">
    <source>
        <dbReference type="Pfam" id="PF13518"/>
    </source>
</evidence>
<dbReference type="PANTHER" id="PTHR19303:SF71">
    <property type="entry name" value="ZINC FINGER PHD-TYPE DOMAIN-CONTAINING PROTEIN"/>
    <property type="match status" value="1"/>
</dbReference>
<dbReference type="InParanoid" id="A0A5N4B743"/>
<feature type="region of interest" description="Disordered" evidence="2">
    <location>
        <begin position="1"/>
        <end position="24"/>
    </location>
</feature>
<proteinExistence type="predicted"/>
<comment type="subcellular location">
    <subcellularLocation>
        <location evidence="1">Nucleus</location>
    </subcellularLocation>
</comment>
<keyword evidence="6" id="KW-1185">Reference proteome</keyword>
<evidence type="ECO:0000256" key="2">
    <source>
        <dbReference type="SAM" id="MobiDB-lite"/>
    </source>
</evidence>
<evidence type="ECO:0000256" key="1">
    <source>
        <dbReference type="ARBA" id="ARBA00004123"/>
    </source>
</evidence>
<name>A0A5N4B743_PHOPY</name>
<dbReference type="InterPro" id="IPR036397">
    <property type="entry name" value="RNaseH_sf"/>
</dbReference>
<dbReference type="Pfam" id="PF13518">
    <property type="entry name" value="HTH_28"/>
    <property type="match status" value="1"/>
</dbReference>
<sequence>MNNKKRPRKNYASYRKSKEDRMQNGEKMKEAVLAVINNNITIREAARQFEVTKSALQRYVAKYRNTGEDHKVSFSFERHHGFTQVFTDDEEQLLREYLINASNMCYGLSAKECRLFAYRFAVSNQKPVPESWSDKKCAGEEWMKLFRARHKLSLRTPEATSLSRATSFNKHNVSIFFTILRNVIEKHGFTANQIYNCDETAVTTVHKPPKIMACCGQKQVGKITSGERGVLGTMCASICANGTYVPSFFVFPRKNFKAHMLHGAPPGSKGAAHTTRDARDSMLWLIATNFSSLLQYLIHLTDSLHCSNDNKILLILDNHESHTDLKVLQYCKQNGIVLVTLPPHCSHKLQPLDVTCFGPFKSCYNRAMDEWMINHPGVPTTLYKIVEIVGKSFGIALTPSNVIKGFQITGICPLNSEIFQESDYMSSFVTDRDQSLIEDLNESIETIVPENSGPSCSGINLEKTTIPEHLTLTKNTVTPESIRPHVKAPPRKLT</sequence>
<reference evidence="5 6" key="1">
    <citation type="journal article" date="2018" name="Elife">
        <title>Firefly genomes illuminate parallel origins of bioluminescence in beetles.</title>
        <authorList>
            <person name="Fallon T.R."/>
            <person name="Lower S.E."/>
            <person name="Chang C.H."/>
            <person name="Bessho-Uehara M."/>
            <person name="Martin G.J."/>
            <person name="Bewick A.J."/>
            <person name="Behringer M."/>
            <person name="Debat H.J."/>
            <person name="Wong I."/>
            <person name="Day J.C."/>
            <person name="Suvorov A."/>
            <person name="Silva C.J."/>
            <person name="Stanger-Hall K.F."/>
            <person name="Hall D.W."/>
            <person name="Schmitz R.J."/>
            <person name="Nelson D.R."/>
            <person name="Lewis S.M."/>
            <person name="Shigenobu S."/>
            <person name="Bybee S.M."/>
            <person name="Larracuente A.M."/>
            <person name="Oba Y."/>
            <person name="Weng J.K."/>
        </authorList>
    </citation>
    <scope>NUCLEOTIDE SEQUENCE [LARGE SCALE GENOMIC DNA]</scope>
    <source>
        <strain evidence="5">1611_PpyrPB1</strain>
        <tissue evidence="5">Whole body</tissue>
    </source>
</reference>
<dbReference type="InterPro" id="IPR050863">
    <property type="entry name" value="CenT-Element_Derived"/>
</dbReference>
<dbReference type="EMBL" id="VVIM01000001">
    <property type="protein sequence ID" value="KAB0805431.1"/>
    <property type="molecule type" value="Genomic_DNA"/>
</dbReference>
<comment type="caution">
    <text evidence="5">The sequence shown here is derived from an EMBL/GenBank/DDBJ whole genome shotgun (WGS) entry which is preliminary data.</text>
</comment>
<protein>
    <recommendedName>
        <fullName evidence="7">HTH CENPB-type domain-containing protein</fullName>
    </recommendedName>
</protein>
<dbReference type="SUPFAM" id="SSF46689">
    <property type="entry name" value="Homeodomain-like"/>
    <property type="match status" value="1"/>
</dbReference>
<evidence type="ECO:0008006" key="7">
    <source>
        <dbReference type="Google" id="ProtNLM"/>
    </source>
</evidence>
<dbReference type="InterPro" id="IPR004875">
    <property type="entry name" value="DDE_SF_endonuclease_dom"/>
</dbReference>
<dbReference type="InterPro" id="IPR055247">
    <property type="entry name" value="InsJ-like_HTH"/>
</dbReference>
<feature type="domain" description="Insertion element IS150 protein InsJ-like helix-turn-helix" evidence="4">
    <location>
        <begin position="30"/>
        <end position="71"/>
    </location>
</feature>
<dbReference type="AlphaFoldDB" id="A0A5N4B743"/>
<organism evidence="5 6">
    <name type="scientific">Photinus pyralis</name>
    <name type="common">Common eastern firefly</name>
    <name type="synonym">Lampyris pyralis</name>
    <dbReference type="NCBI Taxonomy" id="7054"/>
    <lineage>
        <taxon>Eukaryota</taxon>
        <taxon>Metazoa</taxon>
        <taxon>Ecdysozoa</taxon>
        <taxon>Arthropoda</taxon>
        <taxon>Hexapoda</taxon>
        <taxon>Insecta</taxon>
        <taxon>Pterygota</taxon>
        <taxon>Neoptera</taxon>
        <taxon>Endopterygota</taxon>
        <taxon>Coleoptera</taxon>
        <taxon>Polyphaga</taxon>
        <taxon>Elateriformia</taxon>
        <taxon>Elateroidea</taxon>
        <taxon>Lampyridae</taxon>
        <taxon>Lampyrinae</taxon>
        <taxon>Photinus</taxon>
    </lineage>
</organism>
<dbReference type="PANTHER" id="PTHR19303">
    <property type="entry name" value="TRANSPOSON"/>
    <property type="match status" value="1"/>
</dbReference>
<evidence type="ECO:0000313" key="6">
    <source>
        <dbReference type="Proteomes" id="UP000327044"/>
    </source>
</evidence>
<dbReference type="Gene3D" id="3.30.420.10">
    <property type="entry name" value="Ribonuclease H-like superfamily/Ribonuclease H"/>
    <property type="match status" value="1"/>
</dbReference>
<gene>
    <name evidence="5" type="ORF">PPYR_02401</name>
</gene>
<evidence type="ECO:0000313" key="5">
    <source>
        <dbReference type="EMBL" id="KAB0805431.1"/>
    </source>
</evidence>
<feature type="domain" description="DDE-1" evidence="3">
    <location>
        <begin position="294"/>
        <end position="406"/>
    </location>
</feature>
<dbReference type="GO" id="GO:0005634">
    <property type="term" value="C:nucleus"/>
    <property type="evidence" value="ECO:0007669"/>
    <property type="project" value="UniProtKB-SubCell"/>
</dbReference>
<dbReference type="Proteomes" id="UP000327044">
    <property type="component" value="Unassembled WGS sequence"/>
</dbReference>
<evidence type="ECO:0000259" key="3">
    <source>
        <dbReference type="Pfam" id="PF03184"/>
    </source>
</evidence>